<comment type="caution">
    <text evidence="2">The sequence shown here is derived from an EMBL/GenBank/DDBJ whole genome shotgun (WGS) entry which is preliminary data.</text>
</comment>
<organism evidence="2 3">
    <name type="scientific">Saccharopolyspora erythraea</name>
    <name type="common">Streptomyces erythraeus</name>
    <dbReference type="NCBI Taxonomy" id="1836"/>
    <lineage>
        <taxon>Bacteria</taxon>
        <taxon>Bacillati</taxon>
        <taxon>Actinomycetota</taxon>
        <taxon>Actinomycetes</taxon>
        <taxon>Pseudonocardiales</taxon>
        <taxon>Pseudonocardiaceae</taxon>
        <taxon>Saccharopolyspora</taxon>
    </lineage>
</organism>
<keyword evidence="3" id="KW-1185">Reference proteome</keyword>
<protein>
    <recommendedName>
        <fullName evidence="4">Secreted protein</fullName>
    </recommendedName>
</protein>
<name>A0ABN1DE28_SACER</name>
<sequence>MRKLMTGALAAVALAGLSGGVVAANAATNAADEQALNGRAAAEAPVPGSRVVVSPDTVPRFATVNVEAFCENDEVEGVFSEAFPGGVGGRQVGPGHFQGTAVADPAQPGTFDVEADCKNTGMVSTKLRVLGDG</sequence>
<evidence type="ECO:0000313" key="3">
    <source>
        <dbReference type="Proteomes" id="UP001500729"/>
    </source>
</evidence>
<feature type="chain" id="PRO_5045273013" description="Secreted protein" evidence="1">
    <location>
        <begin position="24"/>
        <end position="133"/>
    </location>
</feature>
<evidence type="ECO:0008006" key="4">
    <source>
        <dbReference type="Google" id="ProtNLM"/>
    </source>
</evidence>
<dbReference type="EMBL" id="BAAAGS010000032">
    <property type="protein sequence ID" value="GAA0541105.1"/>
    <property type="molecule type" value="Genomic_DNA"/>
</dbReference>
<keyword evidence="1" id="KW-0732">Signal</keyword>
<evidence type="ECO:0000256" key="1">
    <source>
        <dbReference type="SAM" id="SignalP"/>
    </source>
</evidence>
<proteinExistence type="predicted"/>
<accession>A0ABN1DE28</accession>
<feature type="signal peptide" evidence="1">
    <location>
        <begin position="1"/>
        <end position="23"/>
    </location>
</feature>
<gene>
    <name evidence="2" type="ORF">GCM10009533_45190</name>
</gene>
<dbReference type="RefSeq" id="WP_009948879.1">
    <property type="nucleotide sequence ID" value="NZ_BAAAGS010000032.1"/>
</dbReference>
<reference evidence="2 3" key="1">
    <citation type="journal article" date="2019" name="Int. J. Syst. Evol. Microbiol.">
        <title>The Global Catalogue of Microorganisms (GCM) 10K type strain sequencing project: providing services to taxonomists for standard genome sequencing and annotation.</title>
        <authorList>
            <consortium name="The Broad Institute Genomics Platform"/>
            <consortium name="The Broad Institute Genome Sequencing Center for Infectious Disease"/>
            <person name="Wu L."/>
            <person name="Ma J."/>
        </authorList>
    </citation>
    <scope>NUCLEOTIDE SEQUENCE [LARGE SCALE GENOMIC DNA]</scope>
    <source>
        <strain evidence="2 3">JCM 10303</strain>
    </source>
</reference>
<dbReference type="Proteomes" id="UP001500729">
    <property type="component" value="Unassembled WGS sequence"/>
</dbReference>
<evidence type="ECO:0000313" key="2">
    <source>
        <dbReference type="EMBL" id="GAA0541105.1"/>
    </source>
</evidence>